<feature type="transmembrane region" description="Helical" evidence="1">
    <location>
        <begin position="26"/>
        <end position="42"/>
    </location>
</feature>
<keyword evidence="1" id="KW-0472">Membrane</keyword>
<evidence type="ECO:0000313" key="5">
    <source>
        <dbReference type="Proteomes" id="UP001570846"/>
    </source>
</evidence>
<protein>
    <submittedName>
        <fullName evidence="2">Uncharacterized protein</fullName>
    </submittedName>
</protein>
<organism evidence="2 4">
    <name type="scientific">Rufibacter glacialis</name>
    <dbReference type="NCBI Taxonomy" id="1259555"/>
    <lineage>
        <taxon>Bacteria</taxon>
        <taxon>Pseudomonadati</taxon>
        <taxon>Bacteroidota</taxon>
        <taxon>Cytophagia</taxon>
        <taxon>Cytophagales</taxon>
        <taxon>Hymenobacteraceae</taxon>
        <taxon>Rufibacter</taxon>
    </lineage>
</organism>
<name>A0A5M8QL64_9BACT</name>
<evidence type="ECO:0000256" key="1">
    <source>
        <dbReference type="SAM" id="Phobius"/>
    </source>
</evidence>
<evidence type="ECO:0000313" key="3">
    <source>
        <dbReference type="EMBL" id="MFA1769879.1"/>
    </source>
</evidence>
<feature type="transmembrane region" description="Helical" evidence="1">
    <location>
        <begin position="63"/>
        <end position="85"/>
    </location>
</feature>
<keyword evidence="1" id="KW-1133">Transmembrane helix</keyword>
<reference evidence="2 4" key="1">
    <citation type="submission" date="2019-07" db="EMBL/GenBank/DDBJ databases">
        <authorList>
            <person name="Qu J.-H."/>
        </authorList>
    </citation>
    <scope>NUCLEOTIDE SEQUENCE [LARGE SCALE GENOMIC DNA]</scope>
    <source>
        <strain evidence="2 4">MDT1-10-3</strain>
    </source>
</reference>
<dbReference type="RefSeq" id="WP_149097698.1">
    <property type="nucleotide sequence ID" value="NZ_BMMG01000002.1"/>
</dbReference>
<sequence length="86" mass="9191">MARIIALFSIFTGASLWHSGDSTLAWLAVLAGVLVFWSHYAMGRIAQATGNFAGEATSNLETLAIALNFVATVISLGFAVFAFFFK</sequence>
<dbReference type="EMBL" id="VKKZ01000019">
    <property type="protein sequence ID" value="KAA6435506.1"/>
    <property type="molecule type" value="Genomic_DNA"/>
</dbReference>
<reference evidence="3 5" key="3">
    <citation type="submission" date="2024-08" db="EMBL/GenBank/DDBJ databases">
        <authorList>
            <person name="Wei W."/>
        </authorList>
    </citation>
    <scope>NUCLEOTIDE SEQUENCE [LARGE SCALE GENOMIC DNA]</scope>
    <source>
        <strain evidence="3 5">XU2</strain>
    </source>
</reference>
<dbReference type="Proteomes" id="UP000323866">
    <property type="component" value="Unassembled WGS sequence"/>
</dbReference>
<comment type="caution">
    <text evidence="2">The sequence shown here is derived from an EMBL/GenBank/DDBJ whole genome shotgun (WGS) entry which is preliminary data.</text>
</comment>
<gene>
    <name evidence="3" type="ORF">ACD591_01150</name>
    <name evidence="2" type="ORF">FOE74_06050</name>
</gene>
<dbReference type="Proteomes" id="UP001570846">
    <property type="component" value="Unassembled WGS sequence"/>
</dbReference>
<dbReference type="AlphaFoldDB" id="A0A5M8QL64"/>
<accession>A0A5M8QL64</accession>
<reference evidence="2 4" key="2">
    <citation type="submission" date="2019-09" db="EMBL/GenBank/DDBJ databases">
        <title>A bacterium isolated from glacier soil.</title>
        <authorList>
            <person name="Liu Q."/>
        </authorList>
    </citation>
    <scope>NUCLEOTIDE SEQUENCE [LARGE SCALE GENOMIC DNA]</scope>
    <source>
        <strain evidence="2 4">MDT1-10-3</strain>
    </source>
</reference>
<evidence type="ECO:0000313" key="2">
    <source>
        <dbReference type="EMBL" id="KAA6435506.1"/>
    </source>
</evidence>
<keyword evidence="5" id="KW-1185">Reference proteome</keyword>
<keyword evidence="1" id="KW-0812">Transmembrane</keyword>
<evidence type="ECO:0000313" key="4">
    <source>
        <dbReference type="Proteomes" id="UP000323866"/>
    </source>
</evidence>
<proteinExistence type="predicted"/>
<dbReference type="EMBL" id="JBGOGF010000001">
    <property type="protein sequence ID" value="MFA1769879.1"/>
    <property type="molecule type" value="Genomic_DNA"/>
</dbReference>